<reference evidence="4" key="1">
    <citation type="submission" date="2021-12" db="EMBL/GenBank/DDBJ databases">
        <authorList>
            <person name="King R."/>
        </authorList>
    </citation>
    <scope>NUCLEOTIDE SEQUENCE</scope>
</reference>
<dbReference type="CDD" id="cd10454">
    <property type="entry name" value="GIY-YIG_COG3680_Meta"/>
    <property type="match status" value="1"/>
</dbReference>
<dbReference type="InterPro" id="IPR034998">
    <property type="entry name" value="ANKLE1"/>
</dbReference>
<dbReference type="SMART" id="SM00540">
    <property type="entry name" value="LEM"/>
    <property type="match status" value="2"/>
</dbReference>
<proteinExistence type="predicted"/>
<dbReference type="PROSITE" id="PS50954">
    <property type="entry name" value="LEM"/>
    <property type="match status" value="2"/>
</dbReference>
<sequence length="786" mass="88539">MGTTYRELFKLYDLIQCGDTRYVKNYLENCQVNVNEILPCKGIGVLHLAVGIEPLEKSEVCTELILKNGGDPNLCNDDGVTPVHIAAIWGRVDNLKLLIGCGGDPSRHDLDGHSAFDYAAREQQWDVYDYLHNVVDQLDDSFGSQCAYTLDLDKVLVTTDHMVAQYEPIERNNLCDITVPRKSEMVREWCEKSSNVINKLYPTILGETYLIENESVPWKSSDFTKHSSCDLSKDNNNSDKTELNETNNSFKTCLTKNVPGDIEISGIKRLESTTHQADCSCGHNSISDGKKSRMSVYENFSLPGSPNSITHQNYNTKSSLKKCQKCSVSSLCSDMKHMLTFDNTLSLITDDSSNVDLDKALIVIQNKTNEFLYSNISSVTDINAINTRRSSASSGVSSNYSGGSIMLASMHEEYKYEDKEENVVLIEKRLMTSPVVLPIEEGADLSSPDQTIVSVASSLPTSMQYDDNTLRSELIKLGFRPGPIQQTTRTLYLKKLQALKRNPIVISSQGKRKKTGQTLLSVASSLPTSVQYDDNTLRSELIKLGYQPGPIQHTTRKLYMKKLQALKRNLNVISSQGKTYSLELEKSLRSDEWTKNLTPYVELENKIRADFANPNKKWREGSNKTSFTYLLLDPRVTENLPSKAATQSPNLSWVTFVNSIFYVGKGKRSRPYSHLYQALTLWKRDFTTSKDKKVQHILDIWSNKVGVICLHIFQNVIPAEAYTYEAAMIDVLGVANLKNLKVGNYYGVAESLPLKERRMLGLYLLYKAMQIFISEGERQLRPDDID</sequence>
<dbReference type="PROSITE" id="PS50088">
    <property type="entry name" value="ANK_REPEAT"/>
    <property type="match status" value="1"/>
</dbReference>
<protein>
    <recommendedName>
        <fullName evidence="3">LEM domain-containing protein</fullName>
    </recommendedName>
</protein>
<feature type="region of interest" description="Disordered" evidence="2">
    <location>
        <begin position="221"/>
        <end position="242"/>
    </location>
</feature>
<organism evidence="4 5">
    <name type="scientific">Chilo suppressalis</name>
    <name type="common">Asiatic rice borer moth</name>
    <dbReference type="NCBI Taxonomy" id="168631"/>
    <lineage>
        <taxon>Eukaryota</taxon>
        <taxon>Metazoa</taxon>
        <taxon>Ecdysozoa</taxon>
        <taxon>Arthropoda</taxon>
        <taxon>Hexapoda</taxon>
        <taxon>Insecta</taxon>
        <taxon>Pterygota</taxon>
        <taxon>Neoptera</taxon>
        <taxon>Endopterygota</taxon>
        <taxon>Lepidoptera</taxon>
        <taxon>Glossata</taxon>
        <taxon>Ditrysia</taxon>
        <taxon>Pyraloidea</taxon>
        <taxon>Crambidae</taxon>
        <taxon>Crambinae</taxon>
        <taxon>Chilo</taxon>
    </lineage>
</organism>
<dbReference type="Gene3D" id="1.25.40.20">
    <property type="entry name" value="Ankyrin repeat-containing domain"/>
    <property type="match status" value="1"/>
</dbReference>
<dbReference type="Gene3D" id="1.10.720.40">
    <property type="match status" value="2"/>
</dbReference>
<evidence type="ECO:0000313" key="4">
    <source>
        <dbReference type="EMBL" id="CAH0401401.1"/>
    </source>
</evidence>
<gene>
    <name evidence="4" type="ORF">CHILSU_LOCUS4624</name>
</gene>
<feature type="domain" description="LEM" evidence="3">
    <location>
        <begin position="526"/>
        <end position="570"/>
    </location>
</feature>
<dbReference type="CDD" id="cd12934">
    <property type="entry name" value="LEM"/>
    <property type="match status" value="2"/>
</dbReference>
<keyword evidence="1" id="KW-0040">ANK repeat</keyword>
<dbReference type="InterPro" id="IPR036770">
    <property type="entry name" value="Ankyrin_rpt-contain_sf"/>
</dbReference>
<feature type="compositionally biased region" description="Basic and acidic residues" evidence="2">
    <location>
        <begin position="222"/>
        <end position="242"/>
    </location>
</feature>
<dbReference type="PROSITE" id="PS50297">
    <property type="entry name" value="ANK_REP_REGION"/>
    <property type="match status" value="1"/>
</dbReference>
<dbReference type="Pfam" id="PF03020">
    <property type="entry name" value="LEM"/>
    <property type="match status" value="2"/>
</dbReference>
<accession>A0ABN8B6C4</accession>
<dbReference type="PANTHER" id="PTHR46427:SF1">
    <property type="entry name" value="ANKYRIN REPEAT AND LEM DOMAIN-CONTAINING PROTEIN 1"/>
    <property type="match status" value="1"/>
</dbReference>
<dbReference type="InterPro" id="IPR003887">
    <property type="entry name" value="LEM_dom"/>
</dbReference>
<evidence type="ECO:0000256" key="1">
    <source>
        <dbReference type="PROSITE-ProRule" id="PRU00023"/>
    </source>
</evidence>
<dbReference type="InterPro" id="IPR011015">
    <property type="entry name" value="LEM/LEM-like_dom_sf"/>
</dbReference>
<dbReference type="SUPFAM" id="SSF63451">
    <property type="entry name" value="LEM domain"/>
    <property type="match status" value="2"/>
</dbReference>
<evidence type="ECO:0000259" key="3">
    <source>
        <dbReference type="PROSITE" id="PS50954"/>
    </source>
</evidence>
<dbReference type="Pfam" id="PF22945">
    <property type="entry name" value="LEM-3_GIY-YIG"/>
    <property type="match status" value="1"/>
</dbReference>
<evidence type="ECO:0000313" key="5">
    <source>
        <dbReference type="Proteomes" id="UP001153292"/>
    </source>
</evidence>
<dbReference type="Proteomes" id="UP001153292">
    <property type="component" value="Chromosome 19"/>
</dbReference>
<dbReference type="Pfam" id="PF12796">
    <property type="entry name" value="Ank_2"/>
    <property type="match status" value="1"/>
</dbReference>
<dbReference type="PANTHER" id="PTHR46427">
    <property type="entry name" value="ANKYRIN REPEAT AND LEM DOMAIN-CONTAINING PROTEIN 1"/>
    <property type="match status" value="1"/>
</dbReference>
<name>A0ABN8B6C4_CHISP</name>
<evidence type="ECO:0000256" key="2">
    <source>
        <dbReference type="SAM" id="MobiDB-lite"/>
    </source>
</evidence>
<dbReference type="SUPFAM" id="SSF48403">
    <property type="entry name" value="Ankyrin repeat"/>
    <property type="match status" value="1"/>
</dbReference>
<dbReference type="EMBL" id="OU963912">
    <property type="protein sequence ID" value="CAH0401401.1"/>
    <property type="molecule type" value="Genomic_DNA"/>
</dbReference>
<feature type="domain" description="LEM" evidence="3">
    <location>
        <begin position="459"/>
        <end position="503"/>
    </location>
</feature>
<dbReference type="SMART" id="SM00248">
    <property type="entry name" value="ANK"/>
    <property type="match status" value="3"/>
</dbReference>
<feature type="repeat" description="ANK" evidence="1">
    <location>
        <begin position="78"/>
        <end position="110"/>
    </location>
</feature>
<dbReference type="InterPro" id="IPR002110">
    <property type="entry name" value="Ankyrin_rpt"/>
</dbReference>
<keyword evidence="5" id="KW-1185">Reference proteome</keyword>